<dbReference type="eggNOG" id="COG0175">
    <property type="taxonomic scope" value="Bacteria"/>
</dbReference>
<dbReference type="Proteomes" id="UP000017670">
    <property type="component" value="Unassembled WGS sequence"/>
</dbReference>
<organism evidence="2 3">
    <name type="scientific">Acinetobacter beijerinckii CIP 110307</name>
    <dbReference type="NCBI Taxonomy" id="1217648"/>
    <lineage>
        <taxon>Bacteria</taxon>
        <taxon>Pseudomonadati</taxon>
        <taxon>Pseudomonadota</taxon>
        <taxon>Gammaproteobacteria</taxon>
        <taxon>Moraxellales</taxon>
        <taxon>Moraxellaceae</taxon>
        <taxon>Acinetobacter</taxon>
    </lineage>
</organism>
<gene>
    <name evidence="2" type="ORF">F933_03318</name>
</gene>
<dbReference type="AlphaFoldDB" id="N9DY99"/>
<dbReference type="RefSeq" id="WP_005063254.1">
    <property type="nucleotide sequence ID" value="NZ_KB849767.1"/>
</dbReference>
<dbReference type="EMBL" id="APQL01000013">
    <property type="protein sequence ID" value="ENW02912.1"/>
    <property type="molecule type" value="Genomic_DNA"/>
</dbReference>
<sequence length="367" mass="42039">MLEINNGISGESLDNHDDLNVIPNVLNSAVGQVVETEGRIFSAPEIDLSFYDLIIVSMSGGKDSIASLLHLIDMGVDMSKVELWHNLVDGNESDTFMDWQFMDSYNKQLAKAFKLPLYNSWLKHGFQGEMLKNNSISHEYVVETPDGNIIIPRKRAKVGTRLKFPQQAADLNVRWCSSALKIEVGRRAFSNQERFNDTKILFVTGERREESPNRAKYFQLETHFCDNRNGKKGRLIDAYRPVLEFTERQIWEILERHNIAPPVPYRLGWSRSSCMTCIYNSPKIWATIKHYFKERIEPIVGYENQFKTTISRKKLNVVEISEGIEPFDVADMEALAQAMKKEYTLPIFTNNWQLPLGAFSVEGCGSV</sequence>
<dbReference type="InterPro" id="IPR050128">
    <property type="entry name" value="Sulfate_adenylyltrnsfr_sub2"/>
</dbReference>
<dbReference type="PANTHER" id="PTHR43196:SF2">
    <property type="entry name" value="PHOSPHOADENOSINE PHOSPHOSULFATE REDUCTASE"/>
    <property type="match status" value="1"/>
</dbReference>
<reference evidence="2 3" key="1">
    <citation type="submission" date="2013-02" db="EMBL/GenBank/DDBJ databases">
        <title>The Genome Sequence of Acinetobacter beijerinckii CIP 110307.</title>
        <authorList>
            <consortium name="The Broad Institute Genome Sequencing Platform"/>
            <consortium name="The Broad Institute Genome Sequencing Center for Infectious Disease"/>
            <person name="Cerqueira G."/>
            <person name="Feldgarden M."/>
            <person name="Courvalin P."/>
            <person name="Perichon B."/>
            <person name="Grillot-Courvalin C."/>
            <person name="Clermont D."/>
            <person name="Rocha E."/>
            <person name="Yoon E.-J."/>
            <person name="Nemec A."/>
            <person name="Walker B."/>
            <person name="Young S.K."/>
            <person name="Zeng Q."/>
            <person name="Gargeya S."/>
            <person name="Fitzgerald M."/>
            <person name="Haas B."/>
            <person name="Abouelleil A."/>
            <person name="Alvarado L."/>
            <person name="Arachchi H.M."/>
            <person name="Berlin A.M."/>
            <person name="Chapman S.B."/>
            <person name="Dewar J."/>
            <person name="Goldberg J."/>
            <person name="Griggs A."/>
            <person name="Gujja S."/>
            <person name="Hansen M."/>
            <person name="Howarth C."/>
            <person name="Imamovic A."/>
            <person name="Larimer J."/>
            <person name="McCowan C."/>
            <person name="Murphy C."/>
            <person name="Neiman D."/>
            <person name="Pearson M."/>
            <person name="Priest M."/>
            <person name="Roberts A."/>
            <person name="Saif S."/>
            <person name="Shea T."/>
            <person name="Sisk P."/>
            <person name="Sykes S."/>
            <person name="Wortman J."/>
            <person name="Nusbaum C."/>
            <person name="Birren B."/>
        </authorList>
    </citation>
    <scope>NUCLEOTIDE SEQUENCE [LARGE SCALE GENOMIC DNA]</scope>
    <source>
        <strain evidence="2 3">CIP 110307</strain>
    </source>
</reference>
<dbReference type="PANTHER" id="PTHR43196">
    <property type="entry name" value="SULFATE ADENYLYLTRANSFERASE SUBUNIT 2"/>
    <property type="match status" value="1"/>
</dbReference>
<dbReference type="SUPFAM" id="SSF52402">
    <property type="entry name" value="Adenine nucleotide alpha hydrolases-like"/>
    <property type="match status" value="1"/>
</dbReference>
<evidence type="ECO:0000313" key="3">
    <source>
        <dbReference type="Proteomes" id="UP000017670"/>
    </source>
</evidence>
<protein>
    <recommendedName>
        <fullName evidence="1">Phosphoadenosine phosphosulphate reductase domain-containing protein</fullName>
    </recommendedName>
</protein>
<dbReference type="GO" id="GO:0003824">
    <property type="term" value="F:catalytic activity"/>
    <property type="evidence" value="ECO:0007669"/>
    <property type="project" value="InterPro"/>
</dbReference>
<comment type="caution">
    <text evidence="2">The sequence shown here is derived from an EMBL/GenBank/DDBJ whole genome shotgun (WGS) entry which is preliminary data.</text>
</comment>
<dbReference type="HOGENOM" id="CLU_051154_0_0_6"/>
<dbReference type="Gene3D" id="3.40.50.620">
    <property type="entry name" value="HUPs"/>
    <property type="match status" value="1"/>
</dbReference>
<evidence type="ECO:0000259" key="1">
    <source>
        <dbReference type="Pfam" id="PF01507"/>
    </source>
</evidence>
<feature type="domain" description="Phosphoadenosine phosphosulphate reductase" evidence="1">
    <location>
        <begin position="164"/>
        <end position="277"/>
    </location>
</feature>
<accession>N9DY99</accession>
<dbReference type="InterPro" id="IPR002500">
    <property type="entry name" value="PAPS_reduct_dom"/>
</dbReference>
<dbReference type="InterPro" id="IPR014729">
    <property type="entry name" value="Rossmann-like_a/b/a_fold"/>
</dbReference>
<dbReference type="PATRIC" id="fig|1217648.3.peg.3231"/>
<dbReference type="Pfam" id="PF01507">
    <property type="entry name" value="PAPS_reduct"/>
    <property type="match status" value="1"/>
</dbReference>
<name>N9DY99_9GAMM</name>
<dbReference type="GeneID" id="29858286"/>
<proteinExistence type="predicted"/>
<evidence type="ECO:0000313" key="2">
    <source>
        <dbReference type="EMBL" id="ENW02912.1"/>
    </source>
</evidence>
<keyword evidence="3" id="KW-1185">Reference proteome</keyword>
<dbReference type="STRING" id="262668.GCA_000931715_00108"/>